<dbReference type="Proteomes" id="UP000019678">
    <property type="component" value="Unassembled WGS sequence"/>
</dbReference>
<accession>A0A017TEG4</accession>
<evidence type="ECO:0000313" key="3">
    <source>
        <dbReference type="Proteomes" id="UP000019678"/>
    </source>
</evidence>
<protein>
    <submittedName>
        <fullName evidence="2">Uncharacterized protein</fullName>
    </submittedName>
</protein>
<feature type="compositionally biased region" description="Basic residues" evidence="1">
    <location>
        <begin position="1"/>
        <end position="11"/>
    </location>
</feature>
<proteinExistence type="predicted"/>
<comment type="caution">
    <text evidence="2">The sequence shown here is derived from an EMBL/GenBank/DDBJ whole genome shotgun (WGS) entry which is preliminary data.</text>
</comment>
<dbReference type="AlphaFoldDB" id="A0A017TEG4"/>
<name>A0A017TEG4_9BACT</name>
<dbReference type="EMBL" id="ASRX01000013">
    <property type="protein sequence ID" value="EYF06986.1"/>
    <property type="molecule type" value="Genomic_DNA"/>
</dbReference>
<keyword evidence="3" id="KW-1185">Reference proteome</keyword>
<sequence>MRRRAPSRLHRAWSSQAQDQGGLGKCARIDPAYVTYQLAAALRMP</sequence>
<evidence type="ECO:0000313" key="2">
    <source>
        <dbReference type="EMBL" id="EYF06986.1"/>
    </source>
</evidence>
<gene>
    <name evidence="2" type="ORF">CAP_1245</name>
</gene>
<dbReference type="RefSeq" id="WP_197041094.1">
    <property type="nucleotide sequence ID" value="NZ_ASRX01000013.1"/>
</dbReference>
<evidence type="ECO:0000256" key="1">
    <source>
        <dbReference type="SAM" id="MobiDB-lite"/>
    </source>
</evidence>
<organism evidence="2 3">
    <name type="scientific">Chondromyces apiculatus DSM 436</name>
    <dbReference type="NCBI Taxonomy" id="1192034"/>
    <lineage>
        <taxon>Bacteria</taxon>
        <taxon>Pseudomonadati</taxon>
        <taxon>Myxococcota</taxon>
        <taxon>Polyangia</taxon>
        <taxon>Polyangiales</taxon>
        <taxon>Polyangiaceae</taxon>
        <taxon>Chondromyces</taxon>
    </lineage>
</organism>
<reference evidence="2 3" key="1">
    <citation type="submission" date="2013-05" db="EMBL/GenBank/DDBJ databases">
        <title>Genome assembly of Chondromyces apiculatus DSM 436.</title>
        <authorList>
            <person name="Sharma G."/>
            <person name="Khatri I."/>
            <person name="Kaur C."/>
            <person name="Mayilraj S."/>
            <person name="Subramanian S."/>
        </authorList>
    </citation>
    <scope>NUCLEOTIDE SEQUENCE [LARGE SCALE GENOMIC DNA]</scope>
    <source>
        <strain evidence="2 3">DSM 436</strain>
    </source>
</reference>
<feature type="region of interest" description="Disordered" evidence="1">
    <location>
        <begin position="1"/>
        <end position="22"/>
    </location>
</feature>